<organism evidence="2 3">
    <name type="scientific">Ectobacillus antri</name>
    <dbReference type="NCBI Taxonomy" id="2486280"/>
    <lineage>
        <taxon>Bacteria</taxon>
        <taxon>Bacillati</taxon>
        <taxon>Bacillota</taxon>
        <taxon>Bacilli</taxon>
        <taxon>Bacillales</taxon>
        <taxon>Bacillaceae</taxon>
        <taxon>Ectobacillus</taxon>
    </lineage>
</organism>
<gene>
    <name evidence="2" type="ORF">P6P90_13575</name>
</gene>
<reference evidence="2 3" key="1">
    <citation type="submission" date="2023-04" db="EMBL/GenBank/DDBJ databases">
        <title>Ectobacillus antri isolated from activated sludge.</title>
        <authorList>
            <person name="Yan P."/>
            <person name="Liu X."/>
        </authorList>
    </citation>
    <scope>NUCLEOTIDE SEQUENCE [LARGE SCALE GENOMIC DNA]</scope>
    <source>
        <strain evidence="2 3">C18H</strain>
    </source>
</reference>
<evidence type="ECO:0000313" key="3">
    <source>
        <dbReference type="Proteomes" id="UP001218246"/>
    </source>
</evidence>
<keyword evidence="1" id="KW-0472">Membrane</keyword>
<dbReference type="EMBL" id="JARULN010000016">
    <property type="protein sequence ID" value="MDG5754988.1"/>
    <property type="molecule type" value="Genomic_DNA"/>
</dbReference>
<proteinExistence type="predicted"/>
<dbReference type="RefSeq" id="WP_124565800.1">
    <property type="nucleotide sequence ID" value="NZ_JARRRY010000015.1"/>
</dbReference>
<protein>
    <submittedName>
        <fullName evidence="2">Uncharacterized protein</fullName>
    </submittedName>
</protein>
<keyword evidence="1" id="KW-1133">Transmembrane helix</keyword>
<sequence>MEGLFLYVVNYILLTLFILGSLLLFPFFPMLTLIVIVMCMMLISIFISLLPEKQEESGVERLRA</sequence>
<comment type="caution">
    <text evidence="2">The sequence shown here is derived from an EMBL/GenBank/DDBJ whole genome shotgun (WGS) entry which is preliminary data.</text>
</comment>
<evidence type="ECO:0000313" key="2">
    <source>
        <dbReference type="EMBL" id="MDG5754988.1"/>
    </source>
</evidence>
<keyword evidence="1" id="KW-0812">Transmembrane</keyword>
<keyword evidence="3" id="KW-1185">Reference proteome</keyword>
<accession>A0ABT6H7Z7</accession>
<evidence type="ECO:0000256" key="1">
    <source>
        <dbReference type="SAM" id="Phobius"/>
    </source>
</evidence>
<feature type="transmembrane region" description="Helical" evidence="1">
    <location>
        <begin position="31"/>
        <end position="51"/>
    </location>
</feature>
<name>A0ABT6H7Z7_9BACI</name>
<dbReference type="Proteomes" id="UP001218246">
    <property type="component" value="Unassembled WGS sequence"/>
</dbReference>
<feature type="transmembrane region" description="Helical" evidence="1">
    <location>
        <begin position="5"/>
        <end position="25"/>
    </location>
</feature>